<evidence type="ECO:0000256" key="6">
    <source>
        <dbReference type="ARBA" id="ARBA00022692"/>
    </source>
</evidence>
<evidence type="ECO:0000256" key="3">
    <source>
        <dbReference type="ARBA" id="ARBA00012438"/>
    </source>
</evidence>
<dbReference type="EMBL" id="QFYP01000001">
    <property type="protein sequence ID" value="RAK60268.1"/>
    <property type="molecule type" value="Genomic_DNA"/>
</dbReference>
<keyword evidence="10 11" id="KW-0472">Membrane</keyword>
<evidence type="ECO:0000256" key="9">
    <source>
        <dbReference type="ARBA" id="ARBA00023012"/>
    </source>
</evidence>
<keyword evidence="15" id="KW-1185">Reference proteome</keyword>
<protein>
    <recommendedName>
        <fullName evidence="3">histidine kinase</fullName>
        <ecNumber evidence="3">2.7.13.3</ecNumber>
    </recommendedName>
</protein>
<keyword evidence="8 11" id="KW-1133">Transmembrane helix</keyword>
<dbReference type="InterPro" id="IPR004358">
    <property type="entry name" value="Sig_transdc_His_kin-like_C"/>
</dbReference>
<dbReference type="PANTHER" id="PTHR45436:SF8">
    <property type="entry name" value="HISTIDINE KINASE"/>
    <property type="match status" value="1"/>
</dbReference>
<proteinExistence type="predicted"/>
<dbReference type="AlphaFoldDB" id="A0A328B5E7"/>
<evidence type="ECO:0000256" key="2">
    <source>
        <dbReference type="ARBA" id="ARBA00004370"/>
    </source>
</evidence>
<dbReference type="Pfam" id="PF00672">
    <property type="entry name" value="HAMP"/>
    <property type="match status" value="1"/>
</dbReference>
<dbReference type="CDD" id="cd00082">
    <property type="entry name" value="HisKA"/>
    <property type="match status" value="1"/>
</dbReference>
<dbReference type="CDD" id="cd00075">
    <property type="entry name" value="HATPase"/>
    <property type="match status" value="1"/>
</dbReference>
<reference evidence="15" key="1">
    <citation type="submission" date="2018-05" db="EMBL/GenBank/DDBJ databases">
        <authorList>
            <person name="Li X."/>
        </authorList>
    </citation>
    <scope>NUCLEOTIDE SEQUENCE [LARGE SCALE GENOMIC DNA]</scope>
    <source>
        <strain evidence="15">HKS-05</strain>
    </source>
</reference>
<evidence type="ECO:0000256" key="7">
    <source>
        <dbReference type="ARBA" id="ARBA00022777"/>
    </source>
</evidence>
<feature type="transmembrane region" description="Helical" evidence="11">
    <location>
        <begin position="12"/>
        <end position="36"/>
    </location>
</feature>
<sequence length="455" mass="48344">MTGRPMRRSVRLRPLAFTVFAMITVLGAVALAFYMVNLSAEDVFLDREHNAAMAERQILTEAFELEGVPGLVTRMERRSRLAAPEAHYGLFDAAGRRIGGDLLAAPHRLPSGGWGQVESRTLAGPIALHATTERLPDGSLLVIGRDAAGQRDYESRTADGLLIALGIVVTASLGVGLLLNALVIQRANAVAGVAERIAAGDLGARAEVSERGDSFDRIGESLNRMLDRIEELLTGMRTVTDSLAHDLRTPLTRMRRAVEVALDPATSHGDCRDALESVSTELERVLSVFTALIDIARAESGLSREMMQPLRLDEMVVDLASLFAPVLEDAGQTLEIAPMAPLAMDGHEQLLRQAVGNLLFNAARHAGSGATVTLAVLSAPGRAEIVVADNGPGIPEADRGRVKDRFVRLDAARGGSGSGLGLSIVAAAAKLHGGELRLEDNRPGLRAVLTLVRGA</sequence>
<dbReference type="Gene3D" id="1.10.287.130">
    <property type="match status" value="1"/>
</dbReference>
<dbReference type="Proteomes" id="UP000249842">
    <property type="component" value="Unassembled WGS sequence"/>
</dbReference>
<comment type="catalytic activity">
    <reaction evidence="1">
        <text>ATP + protein L-histidine = ADP + protein N-phospho-L-histidine.</text>
        <dbReference type="EC" id="2.7.13.3"/>
    </reaction>
</comment>
<dbReference type="Pfam" id="PF02518">
    <property type="entry name" value="HATPase_c"/>
    <property type="match status" value="1"/>
</dbReference>
<evidence type="ECO:0000256" key="8">
    <source>
        <dbReference type="ARBA" id="ARBA00022989"/>
    </source>
</evidence>
<accession>A0A328B5E7</accession>
<dbReference type="InterPro" id="IPR003660">
    <property type="entry name" value="HAMP_dom"/>
</dbReference>
<feature type="domain" description="Histidine kinase" evidence="12">
    <location>
        <begin position="242"/>
        <end position="455"/>
    </location>
</feature>
<feature type="domain" description="HAMP" evidence="13">
    <location>
        <begin position="181"/>
        <end position="234"/>
    </location>
</feature>
<dbReference type="CDD" id="cd06225">
    <property type="entry name" value="HAMP"/>
    <property type="match status" value="1"/>
</dbReference>
<dbReference type="InterPro" id="IPR036097">
    <property type="entry name" value="HisK_dim/P_sf"/>
</dbReference>
<dbReference type="InterPro" id="IPR050428">
    <property type="entry name" value="TCS_sensor_his_kinase"/>
</dbReference>
<evidence type="ECO:0000256" key="11">
    <source>
        <dbReference type="SAM" id="Phobius"/>
    </source>
</evidence>
<dbReference type="GO" id="GO:0005886">
    <property type="term" value="C:plasma membrane"/>
    <property type="evidence" value="ECO:0007669"/>
    <property type="project" value="TreeGrafter"/>
</dbReference>
<comment type="subcellular location">
    <subcellularLocation>
        <location evidence="2">Membrane</location>
    </subcellularLocation>
</comment>
<evidence type="ECO:0000256" key="1">
    <source>
        <dbReference type="ARBA" id="ARBA00000085"/>
    </source>
</evidence>
<evidence type="ECO:0000259" key="13">
    <source>
        <dbReference type="PROSITE" id="PS50885"/>
    </source>
</evidence>
<keyword evidence="4" id="KW-0597">Phosphoprotein</keyword>
<dbReference type="EC" id="2.7.13.3" evidence="3"/>
<evidence type="ECO:0000313" key="14">
    <source>
        <dbReference type="EMBL" id="RAK60268.1"/>
    </source>
</evidence>
<dbReference type="SMART" id="SM00304">
    <property type="entry name" value="HAMP"/>
    <property type="match status" value="1"/>
</dbReference>
<dbReference type="Pfam" id="PF00512">
    <property type="entry name" value="HisKA"/>
    <property type="match status" value="1"/>
</dbReference>
<dbReference type="PRINTS" id="PR00344">
    <property type="entry name" value="BCTRLSENSOR"/>
</dbReference>
<keyword evidence="6 11" id="KW-0812">Transmembrane</keyword>
<evidence type="ECO:0000256" key="5">
    <source>
        <dbReference type="ARBA" id="ARBA00022679"/>
    </source>
</evidence>
<dbReference type="SUPFAM" id="SSF55874">
    <property type="entry name" value="ATPase domain of HSP90 chaperone/DNA topoisomerase II/histidine kinase"/>
    <property type="match status" value="1"/>
</dbReference>
<dbReference type="Gene3D" id="6.10.340.10">
    <property type="match status" value="1"/>
</dbReference>
<dbReference type="GO" id="GO:0000155">
    <property type="term" value="F:phosphorelay sensor kinase activity"/>
    <property type="evidence" value="ECO:0007669"/>
    <property type="project" value="InterPro"/>
</dbReference>
<dbReference type="SMART" id="SM00388">
    <property type="entry name" value="HisKA"/>
    <property type="match status" value="1"/>
</dbReference>
<dbReference type="InterPro" id="IPR003594">
    <property type="entry name" value="HATPase_dom"/>
</dbReference>
<comment type="caution">
    <text evidence="14">The sequence shown here is derived from an EMBL/GenBank/DDBJ whole genome shotgun (WGS) entry which is preliminary data.</text>
</comment>
<dbReference type="PANTHER" id="PTHR45436">
    <property type="entry name" value="SENSOR HISTIDINE KINASE YKOH"/>
    <property type="match status" value="1"/>
</dbReference>
<keyword evidence="7 14" id="KW-0418">Kinase</keyword>
<dbReference type="PROSITE" id="PS50885">
    <property type="entry name" value="HAMP"/>
    <property type="match status" value="1"/>
</dbReference>
<dbReference type="InterPro" id="IPR005467">
    <property type="entry name" value="His_kinase_dom"/>
</dbReference>
<dbReference type="Gene3D" id="3.30.565.10">
    <property type="entry name" value="Histidine kinase-like ATPase, C-terminal domain"/>
    <property type="match status" value="1"/>
</dbReference>
<keyword evidence="9" id="KW-0902">Two-component regulatory system</keyword>
<gene>
    <name evidence="14" type="ORF">DJ021_10855</name>
</gene>
<evidence type="ECO:0000256" key="4">
    <source>
        <dbReference type="ARBA" id="ARBA00022553"/>
    </source>
</evidence>
<organism evidence="14 15">
    <name type="scientific">Phenylobacterium hankyongense</name>
    <dbReference type="NCBI Taxonomy" id="1813876"/>
    <lineage>
        <taxon>Bacteria</taxon>
        <taxon>Pseudomonadati</taxon>
        <taxon>Pseudomonadota</taxon>
        <taxon>Alphaproteobacteria</taxon>
        <taxon>Caulobacterales</taxon>
        <taxon>Caulobacteraceae</taxon>
        <taxon>Phenylobacterium</taxon>
    </lineage>
</organism>
<evidence type="ECO:0000313" key="15">
    <source>
        <dbReference type="Proteomes" id="UP000249842"/>
    </source>
</evidence>
<dbReference type="SUPFAM" id="SSF47384">
    <property type="entry name" value="Homodimeric domain of signal transducing histidine kinase"/>
    <property type="match status" value="1"/>
</dbReference>
<dbReference type="SUPFAM" id="SSF158472">
    <property type="entry name" value="HAMP domain-like"/>
    <property type="match status" value="1"/>
</dbReference>
<feature type="transmembrane region" description="Helical" evidence="11">
    <location>
        <begin position="161"/>
        <end position="183"/>
    </location>
</feature>
<dbReference type="SMART" id="SM00387">
    <property type="entry name" value="HATPase_c"/>
    <property type="match status" value="1"/>
</dbReference>
<dbReference type="InterPro" id="IPR003661">
    <property type="entry name" value="HisK_dim/P_dom"/>
</dbReference>
<evidence type="ECO:0000259" key="12">
    <source>
        <dbReference type="PROSITE" id="PS50109"/>
    </source>
</evidence>
<dbReference type="InterPro" id="IPR036890">
    <property type="entry name" value="HATPase_C_sf"/>
</dbReference>
<name>A0A328B5E7_9CAUL</name>
<keyword evidence="5" id="KW-0808">Transferase</keyword>
<dbReference type="PROSITE" id="PS50109">
    <property type="entry name" value="HIS_KIN"/>
    <property type="match status" value="1"/>
</dbReference>
<evidence type="ECO:0000256" key="10">
    <source>
        <dbReference type="ARBA" id="ARBA00023136"/>
    </source>
</evidence>
<dbReference type="OrthoDB" id="9815202at2"/>